<dbReference type="Proteomes" id="UP001150062">
    <property type="component" value="Unassembled WGS sequence"/>
</dbReference>
<dbReference type="Pfam" id="PF07714">
    <property type="entry name" value="PK_Tyr_Ser-Thr"/>
    <property type="match status" value="1"/>
</dbReference>
<feature type="coiled-coil region" evidence="1">
    <location>
        <begin position="555"/>
        <end position="583"/>
    </location>
</feature>
<comment type="caution">
    <text evidence="3">The sequence shown here is derived from an EMBL/GenBank/DDBJ whole genome shotgun (WGS) entry which is preliminary data.</text>
</comment>
<dbReference type="InterPro" id="IPR000719">
    <property type="entry name" value="Prot_kinase_dom"/>
</dbReference>
<organism evidence="3 5">
    <name type="scientific">Anaeramoeba flamelloides</name>
    <dbReference type="NCBI Taxonomy" id="1746091"/>
    <lineage>
        <taxon>Eukaryota</taxon>
        <taxon>Metamonada</taxon>
        <taxon>Anaeramoebidae</taxon>
        <taxon>Anaeramoeba</taxon>
    </lineage>
</organism>
<dbReference type="InterPro" id="IPR051681">
    <property type="entry name" value="Ser/Thr_Kinases-Pseudokinases"/>
</dbReference>
<protein>
    <submittedName>
        <fullName evidence="3">Palmitoyltransferase</fullName>
    </submittedName>
</protein>
<dbReference type="EMBL" id="JANTQA010000070">
    <property type="protein sequence ID" value="KAJ3426126.1"/>
    <property type="molecule type" value="Genomic_DNA"/>
</dbReference>
<reference evidence="4" key="1">
    <citation type="submission" date="2022-08" db="EMBL/GenBank/DDBJ databases">
        <title>Novel sulfate-reducing endosymbionts in the free-living metamonad Anaeramoeba.</title>
        <authorList>
            <person name="Jerlstrom-Hultqvist J."/>
            <person name="Cepicka I."/>
            <person name="Gallot-Lavallee L."/>
            <person name="Salas-Leiva D."/>
            <person name="Curtis B.A."/>
            <person name="Zahonova K."/>
            <person name="Pipaliya S."/>
            <person name="Dacks J."/>
            <person name="Roger A.J."/>
        </authorList>
    </citation>
    <scope>NUCLEOTIDE SEQUENCE</scope>
    <source>
        <strain evidence="4">Schooner1</strain>
    </source>
</reference>
<dbReference type="SMART" id="SM00710">
    <property type="entry name" value="PbH1"/>
    <property type="match status" value="13"/>
</dbReference>
<dbReference type="InterPro" id="IPR011050">
    <property type="entry name" value="Pectin_lyase_fold/virulence"/>
</dbReference>
<name>A0AAV7YAY9_9EUKA</name>
<dbReference type="PROSITE" id="PS50011">
    <property type="entry name" value="PROTEIN_KINASE_DOM"/>
    <property type="match status" value="1"/>
</dbReference>
<dbReference type="GO" id="GO:0004674">
    <property type="term" value="F:protein serine/threonine kinase activity"/>
    <property type="evidence" value="ECO:0007669"/>
    <property type="project" value="TreeGrafter"/>
</dbReference>
<dbReference type="GO" id="GO:0005524">
    <property type="term" value="F:ATP binding"/>
    <property type="evidence" value="ECO:0007669"/>
    <property type="project" value="InterPro"/>
</dbReference>
<evidence type="ECO:0000313" key="6">
    <source>
        <dbReference type="Proteomes" id="UP001150062"/>
    </source>
</evidence>
<evidence type="ECO:0000313" key="5">
    <source>
        <dbReference type="Proteomes" id="UP001146793"/>
    </source>
</evidence>
<dbReference type="AlphaFoldDB" id="A0AAV7YAY9"/>
<evidence type="ECO:0000313" key="3">
    <source>
        <dbReference type="EMBL" id="KAJ3426126.1"/>
    </source>
</evidence>
<dbReference type="Gene3D" id="3.30.200.20">
    <property type="entry name" value="Phosphorylase Kinase, domain 1"/>
    <property type="match status" value="1"/>
</dbReference>
<dbReference type="InterPro" id="IPR001245">
    <property type="entry name" value="Ser-Thr/Tyr_kinase_cat_dom"/>
</dbReference>
<dbReference type="InterPro" id="IPR039448">
    <property type="entry name" value="Beta_helix"/>
</dbReference>
<dbReference type="Gene3D" id="2.160.20.10">
    <property type="entry name" value="Single-stranded right-handed beta-helix, Pectin lyase-like"/>
    <property type="match status" value="3"/>
</dbReference>
<accession>A0AAV7YAY9</accession>
<evidence type="ECO:0000256" key="1">
    <source>
        <dbReference type="SAM" id="Coils"/>
    </source>
</evidence>
<dbReference type="InterPro" id="IPR012334">
    <property type="entry name" value="Pectin_lyas_fold"/>
</dbReference>
<dbReference type="InterPro" id="IPR006626">
    <property type="entry name" value="PbH1"/>
</dbReference>
<dbReference type="Pfam" id="PF13229">
    <property type="entry name" value="Beta_helix"/>
    <property type="match status" value="3"/>
</dbReference>
<gene>
    <name evidence="3" type="ORF">M0812_28574</name>
    <name evidence="4" type="ORF">M0813_03503</name>
</gene>
<dbReference type="SMART" id="SM00220">
    <property type="entry name" value="S_TKc"/>
    <property type="match status" value="1"/>
</dbReference>
<evidence type="ECO:0000259" key="2">
    <source>
        <dbReference type="PROSITE" id="PS50011"/>
    </source>
</evidence>
<dbReference type="InterPro" id="IPR011009">
    <property type="entry name" value="Kinase-like_dom_sf"/>
</dbReference>
<dbReference type="InterPro" id="IPR008271">
    <property type="entry name" value="Ser/Thr_kinase_AS"/>
</dbReference>
<dbReference type="PANTHER" id="PTHR44329">
    <property type="entry name" value="SERINE/THREONINE-PROTEIN KINASE TNNI3K-RELATED"/>
    <property type="match status" value="1"/>
</dbReference>
<sequence length="892" mass="99840">MEFSQDDFENEVIKEEDLDYEIMDRKLEGGFGEVKFARWKGQRVAVKSVPKDATGPQIEALKLEIALMSKLNNQNVARIYGKVEGTDTIVMHCYDHGSLEDLVHKGKETIPLAKKLEISAGIANGLCYLHSLKILHRDVKPDNVLIFEKDGRSIPILIDFGISIELKSDELLNQTIGTLPYMAPEMFKQKYSYPVDVYAFGITLWELFAEEVPLDGMDEGLIRMLLSMQKKYKKKFLENNPDLNLPKTFDFETLRPTLPSSEKVPQQILDVIGQCWHSDPKKRPFFSDLVSLFNEWTIGVKLNGEDYFKKKEKINEPVNKGLVLKRVLHVGSDQEFEKIHLAIESAEHDDVILVHPGEYRETLKIRKNNITIVGLSSSEGDVEIVSKSDAALSFQASTGTFRNIKFKYLGSNHAAVSINGGKPKFDRCEFSSTGPYCMCVTQGGNPYLNGCIIFEGIVGIIFSNRGEGTLNGCNIFNNKLQGVWITSGKVKIVDCNIYSNNEGVFVDGVQSMANLQNSNIFKNQNDGIRIENGLIHVSGCEISRNLMSGIKALNIEYGEEEFKDDENEEEEEEEEEKKDVKQIRFIENRVYGNKNCGYYFQDVASVLIEKNIIEEQKTGIYVFGSQKNIKSFIKINECEIKNLNYGIELLDSITSLQCNGSNIRSCIKAGIKVEAGKLSIKSCEISDGMKQSNGIICNPKGIVVLSESSIYNNPTNGVAILGKCKATKLKVFQNGKNGFGVFKDTAELYVINCIITSNKSSGVYIDKGKLDMNTSKIQENLTHGIDIRNSLLTKNKQAKIFIKKNIISKNRGTGIRVTNSNFIIEQNRIFNNNADGCHIKDESKGNVINNLLTENSPKDISVINNSHIKLSGKQLNKTIKNCLNGGKITQVN</sequence>
<keyword evidence="6" id="KW-1185">Reference proteome</keyword>
<dbReference type="SUPFAM" id="SSF51126">
    <property type="entry name" value="Pectin lyase-like"/>
    <property type="match status" value="2"/>
</dbReference>
<dbReference type="Proteomes" id="UP001146793">
    <property type="component" value="Unassembled WGS sequence"/>
</dbReference>
<dbReference type="PROSITE" id="PS00108">
    <property type="entry name" value="PROTEIN_KINASE_ST"/>
    <property type="match status" value="1"/>
</dbReference>
<dbReference type="SUPFAM" id="SSF56112">
    <property type="entry name" value="Protein kinase-like (PK-like)"/>
    <property type="match status" value="1"/>
</dbReference>
<keyword evidence="1" id="KW-0175">Coiled coil</keyword>
<feature type="domain" description="Protein kinase" evidence="2">
    <location>
        <begin position="20"/>
        <end position="297"/>
    </location>
</feature>
<dbReference type="EMBL" id="JAOAOG010000240">
    <property type="protein sequence ID" value="KAJ6237096.1"/>
    <property type="molecule type" value="Genomic_DNA"/>
</dbReference>
<dbReference type="Gene3D" id="1.10.510.10">
    <property type="entry name" value="Transferase(Phosphotransferase) domain 1"/>
    <property type="match status" value="1"/>
</dbReference>
<evidence type="ECO:0000313" key="4">
    <source>
        <dbReference type="EMBL" id="KAJ6237096.1"/>
    </source>
</evidence>
<proteinExistence type="predicted"/>
<reference evidence="3" key="2">
    <citation type="submission" date="2022-08" db="EMBL/GenBank/DDBJ databases">
        <title>Novel sulphate-reducing endosymbionts in the free-living metamonad Anaeramoeba.</title>
        <authorList>
            <person name="Jerlstrom-Hultqvist J."/>
            <person name="Cepicka I."/>
            <person name="Gallot-Lavallee L."/>
            <person name="Salas-Leiva D."/>
            <person name="Curtis B.A."/>
            <person name="Zahonova K."/>
            <person name="Pipaliya S."/>
            <person name="Dacks J."/>
            <person name="Roger A.J."/>
        </authorList>
    </citation>
    <scope>NUCLEOTIDE SEQUENCE</scope>
    <source>
        <strain evidence="3">Busselton2</strain>
    </source>
</reference>